<feature type="region of interest" description="Disordered" evidence="2">
    <location>
        <begin position="145"/>
        <end position="166"/>
    </location>
</feature>
<dbReference type="SUPFAM" id="SSF159659">
    <property type="entry name" value="Cgl1923-like"/>
    <property type="match status" value="2"/>
</dbReference>
<gene>
    <name evidence="3" type="ORF">J3E07_000401</name>
</gene>
<dbReference type="InterPro" id="IPR019151">
    <property type="entry name" value="Proteasome_assmbl_chaperone_2"/>
</dbReference>
<dbReference type="RefSeq" id="WP_209590479.1">
    <property type="nucleotide sequence ID" value="NZ_JAGGMV010000001.1"/>
</dbReference>
<evidence type="ECO:0000313" key="4">
    <source>
        <dbReference type="Proteomes" id="UP000740329"/>
    </source>
</evidence>
<dbReference type="InterPro" id="IPR038389">
    <property type="entry name" value="PSMG2_sf"/>
</dbReference>
<organism evidence="3 4">
    <name type="scientific">Methanococcus voltae</name>
    <dbReference type="NCBI Taxonomy" id="2188"/>
    <lineage>
        <taxon>Archaea</taxon>
        <taxon>Methanobacteriati</taxon>
        <taxon>Methanobacteriota</taxon>
        <taxon>Methanomada group</taxon>
        <taxon>Methanococci</taxon>
        <taxon>Methanococcales</taxon>
        <taxon>Methanococcaceae</taxon>
        <taxon>Methanococcus</taxon>
    </lineage>
</organism>
<comment type="caution">
    <text evidence="3">The sequence shown here is derived from an EMBL/GenBank/DDBJ whole genome shotgun (WGS) entry which is preliminary data.</text>
</comment>
<evidence type="ECO:0000313" key="3">
    <source>
        <dbReference type="EMBL" id="MBP2201003.1"/>
    </source>
</evidence>
<proteinExistence type="predicted"/>
<reference evidence="3" key="1">
    <citation type="submission" date="2021-03" db="EMBL/GenBank/DDBJ databases">
        <title>Genomic Encyclopedia of Type Strains, Phase IV (KMG-V): Genome sequencing to study the core and pangenomes of soil and plant-associated prokaryotes.</title>
        <authorList>
            <person name="Whitman W."/>
        </authorList>
    </citation>
    <scope>NUCLEOTIDE SEQUENCE</scope>
    <source>
        <strain evidence="3">C4</strain>
    </source>
</reference>
<sequence>MQYISLKTVDYEDPLVIVGFPSVGLVGSISSYHIIKNLDLEYIGYFEDPLFPLAMIVEDSVAYPPVRVYGRKDLIVFFSDVLIPSELIYPFVDVTVERLKDIKPKMVVTLEGFASMRPENVYWVSTSETIVDKLMKFQNHALKNKEDSTKGKETKEETKSDVDNSINNIDSMNNINNIDFDNLPEETSLEELELMTLDTNQNMNYGSLQEEVNAKIETGMNKLKLGMVGGISAHMMLKCNYQNIPAACLLVETVGLRPDPKAASIIIGVLNKEYDINANIDELIEEAEKIQSKLNNLAKEHAKLMTKSENPMYM</sequence>
<dbReference type="Pfam" id="PF09754">
    <property type="entry name" value="PAC2"/>
    <property type="match status" value="2"/>
</dbReference>
<protein>
    <recommendedName>
        <fullName evidence="5">Proteasome assembly chaperone family protein</fullName>
    </recommendedName>
</protein>
<dbReference type="AlphaFoldDB" id="A0A8J7S405"/>
<feature type="coiled-coil region" evidence="1">
    <location>
        <begin position="280"/>
        <end position="307"/>
    </location>
</feature>
<evidence type="ECO:0008006" key="5">
    <source>
        <dbReference type="Google" id="ProtNLM"/>
    </source>
</evidence>
<dbReference type="EMBL" id="JAGGMV010000001">
    <property type="protein sequence ID" value="MBP2201003.1"/>
    <property type="molecule type" value="Genomic_DNA"/>
</dbReference>
<feature type="compositionally biased region" description="Basic and acidic residues" evidence="2">
    <location>
        <begin position="145"/>
        <end position="162"/>
    </location>
</feature>
<dbReference type="Gene3D" id="3.40.50.10900">
    <property type="entry name" value="PAC-like subunit"/>
    <property type="match status" value="2"/>
</dbReference>
<evidence type="ECO:0000256" key="1">
    <source>
        <dbReference type="SAM" id="Coils"/>
    </source>
</evidence>
<accession>A0A8J7S405</accession>
<dbReference type="PANTHER" id="PTHR35610:SF8">
    <property type="entry name" value="3-ISOPROPYLMALATE DEHYDRATASE"/>
    <property type="match status" value="1"/>
</dbReference>
<evidence type="ECO:0000256" key="2">
    <source>
        <dbReference type="SAM" id="MobiDB-lite"/>
    </source>
</evidence>
<dbReference type="Proteomes" id="UP000740329">
    <property type="component" value="Unassembled WGS sequence"/>
</dbReference>
<dbReference type="PANTHER" id="PTHR35610">
    <property type="entry name" value="3-ISOPROPYLMALATE DEHYDRATASE-RELATED"/>
    <property type="match status" value="1"/>
</dbReference>
<name>A0A8J7S405_METVO</name>
<keyword evidence="1" id="KW-0175">Coiled coil</keyword>